<reference evidence="8" key="1">
    <citation type="submission" date="2020-08" db="EMBL/GenBank/DDBJ databases">
        <title>Multicomponent nature underlies the extraordinary mechanical properties of spider dragline silk.</title>
        <authorList>
            <person name="Kono N."/>
            <person name="Nakamura H."/>
            <person name="Mori M."/>
            <person name="Yoshida Y."/>
            <person name="Ohtoshi R."/>
            <person name="Malay A.D."/>
            <person name="Moran D.A.P."/>
            <person name="Tomita M."/>
            <person name="Numata K."/>
            <person name="Arakawa K."/>
        </authorList>
    </citation>
    <scope>NUCLEOTIDE SEQUENCE</scope>
</reference>
<evidence type="ECO:0000256" key="2">
    <source>
        <dbReference type="ARBA" id="ARBA00005375"/>
    </source>
</evidence>
<comment type="caution">
    <text evidence="8">The sequence shown here is derived from an EMBL/GenBank/DDBJ whole genome shotgun (WGS) entry which is preliminary data.</text>
</comment>
<sequence length="396" mass="45931">MICWLTEICHLQLTIEPFSAPFPTFYKGISPRFSSESFLLLSLPHFRLFGESAKSCQHFKNQMEKNVLVLTCLLIVVTIFKNAVLSCSPDELVLVQMKGKFQAYALGCYLRARYGGFITSNPTEVEVLSASKKHCVLSSQSLTTALYAPDSNWEIVQDFPWQPIFAQYGNDTDKYLSQPFCPFADEETQRLSSEQMKNMENYEDLIYYWKENSGWDFKDLEDIETLYNTVRAEAKYGLNIPSWVQNYWNYMQYLHDLSFALKLKTKDQKRFRGGPLLEVTLDKMKKKASGELEKTKVIHYTTLGNNIAAFLSTMDVWNGLEPDSCATVLIELYKSEDSHFVRYLYLNSTTPEREPQQLHLLTIPGCTEYCPLDYILEYTHDRIPQNWEEECLNSLK</sequence>
<dbReference type="GO" id="GO:0003993">
    <property type="term" value="F:acid phosphatase activity"/>
    <property type="evidence" value="ECO:0007669"/>
    <property type="project" value="UniProtKB-EC"/>
</dbReference>
<dbReference type="PANTHER" id="PTHR11567:SF211">
    <property type="entry name" value="PROSTATIC ACID PHOSPHATASE"/>
    <property type="match status" value="1"/>
</dbReference>
<dbReference type="PANTHER" id="PTHR11567">
    <property type="entry name" value="ACID PHOSPHATASE-RELATED"/>
    <property type="match status" value="1"/>
</dbReference>
<proteinExistence type="inferred from homology"/>
<protein>
    <recommendedName>
        <fullName evidence="3">acid phosphatase</fullName>
        <ecNumber evidence="3">3.1.3.2</ecNumber>
    </recommendedName>
</protein>
<evidence type="ECO:0000256" key="4">
    <source>
        <dbReference type="ARBA" id="ARBA00022729"/>
    </source>
</evidence>
<dbReference type="InterPro" id="IPR029033">
    <property type="entry name" value="His_PPase_superfam"/>
</dbReference>
<evidence type="ECO:0000256" key="3">
    <source>
        <dbReference type="ARBA" id="ARBA00012646"/>
    </source>
</evidence>
<organism evidence="8 9">
    <name type="scientific">Trichonephila inaurata madagascariensis</name>
    <dbReference type="NCBI Taxonomy" id="2747483"/>
    <lineage>
        <taxon>Eukaryota</taxon>
        <taxon>Metazoa</taxon>
        <taxon>Ecdysozoa</taxon>
        <taxon>Arthropoda</taxon>
        <taxon>Chelicerata</taxon>
        <taxon>Arachnida</taxon>
        <taxon>Araneae</taxon>
        <taxon>Araneomorphae</taxon>
        <taxon>Entelegynae</taxon>
        <taxon>Araneoidea</taxon>
        <taxon>Nephilidae</taxon>
        <taxon>Trichonephila</taxon>
        <taxon>Trichonephila inaurata</taxon>
    </lineage>
</organism>
<evidence type="ECO:0000256" key="6">
    <source>
        <dbReference type="ARBA" id="ARBA00023157"/>
    </source>
</evidence>
<comment type="similarity">
    <text evidence="2">Belongs to the histidine acid phosphatase family.</text>
</comment>
<dbReference type="OrthoDB" id="10257284at2759"/>
<keyword evidence="6" id="KW-1015">Disulfide bond</keyword>
<evidence type="ECO:0000256" key="1">
    <source>
        <dbReference type="ARBA" id="ARBA00000032"/>
    </source>
</evidence>
<keyword evidence="7" id="KW-0325">Glycoprotein</keyword>
<comment type="catalytic activity">
    <reaction evidence="1">
        <text>a phosphate monoester + H2O = an alcohol + phosphate</text>
        <dbReference type="Rhea" id="RHEA:15017"/>
        <dbReference type="ChEBI" id="CHEBI:15377"/>
        <dbReference type="ChEBI" id="CHEBI:30879"/>
        <dbReference type="ChEBI" id="CHEBI:43474"/>
        <dbReference type="ChEBI" id="CHEBI:67140"/>
        <dbReference type="EC" id="3.1.3.2"/>
    </reaction>
</comment>
<dbReference type="Pfam" id="PF00328">
    <property type="entry name" value="His_Phos_2"/>
    <property type="match status" value="1"/>
</dbReference>
<accession>A0A8X6MGY4</accession>
<name>A0A8X6MGY4_9ARAC</name>
<dbReference type="Gene3D" id="3.40.50.1240">
    <property type="entry name" value="Phosphoglycerate mutase-like"/>
    <property type="match status" value="1"/>
</dbReference>
<keyword evidence="5" id="KW-0378">Hydrolase</keyword>
<dbReference type="EC" id="3.1.3.2" evidence="3"/>
<evidence type="ECO:0000313" key="8">
    <source>
        <dbReference type="EMBL" id="GFS55447.1"/>
    </source>
</evidence>
<dbReference type="CDD" id="cd07061">
    <property type="entry name" value="HP_HAP_like"/>
    <property type="match status" value="1"/>
</dbReference>
<keyword evidence="4" id="KW-0732">Signal</keyword>
<gene>
    <name evidence="8" type="primary">X975_02372</name>
    <name evidence="8" type="ORF">TNIN_197981</name>
</gene>
<dbReference type="SUPFAM" id="SSF53254">
    <property type="entry name" value="Phosphoglycerate mutase-like"/>
    <property type="match status" value="1"/>
</dbReference>
<dbReference type="Proteomes" id="UP000886998">
    <property type="component" value="Unassembled WGS sequence"/>
</dbReference>
<evidence type="ECO:0000256" key="5">
    <source>
        <dbReference type="ARBA" id="ARBA00022801"/>
    </source>
</evidence>
<dbReference type="EMBL" id="BMAV01027031">
    <property type="protein sequence ID" value="GFS55447.1"/>
    <property type="molecule type" value="Genomic_DNA"/>
</dbReference>
<evidence type="ECO:0000313" key="9">
    <source>
        <dbReference type="Proteomes" id="UP000886998"/>
    </source>
</evidence>
<keyword evidence="9" id="KW-1185">Reference proteome</keyword>
<dbReference type="InterPro" id="IPR000560">
    <property type="entry name" value="His_Pase_clade-2"/>
</dbReference>
<dbReference type="InterPro" id="IPR050645">
    <property type="entry name" value="Histidine_acid_phosphatase"/>
</dbReference>
<dbReference type="AlphaFoldDB" id="A0A8X6MGY4"/>
<evidence type="ECO:0000256" key="7">
    <source>
        <dbReference type="ARBA" id="ARBA00023180"/>
    </source>
</evidence>